<dbReference type="Proteomes" id="UP000774130">
    <property type="component" value="Unassembled WGS sequence"/>
</dbReference>
<keyword evidence="2" id="KW-1185">Reference proteome</keyword>
<dbReference type="EMBL" id="JAHUZB010000007">
    <property type="protein sequence ID" value="MBV7391994.1"/>
    <property type="molecule type" value="Genomic_DNA"/>
</dbReference>
<dbReference type="Pfam" id="PF14205">
    <property type="entry name" value="Cys_rich_KTR"/>
    <property type="match status" value="1"/>
</dbReference>
<name>A0ABS6TGF1_9ENTE</name>
<sequence length="56" mass="6419">MQKTTNICCPQCSEPTKLIIENSVKLYQYPLYCTKCQKSFLIDLCDCKITAISHSK</sequence>
<proteinExistence type="predicted"/>
<gene>
    <name evidence="1" type="ORF">KUA55_15035</name>
</gene>
<organism evidence="1 2">
    <name type="scientific">Enterococcus alishanensis</name>
    <dbReference type="NCBI Taxonomy" id="1303817"/>
    <lineage>
        <taxon>Bacteria</taxon>
        <taxon>Bacillati</taxon>
        <taxon>Bacillota</taxon>
        <taxon>Bacilli</taxon>
        <taxon>Lactobacillales</taxon>
        <taxon>Enterococcaceae</taxon>
        <taxon>Enterococcus</taxon>
    </lineage>
</organism>
<protein>
    <submittedName>
        <fullName evidence="1">Cysteine-rich KTR domain-containing protein</fullName>
    </submittedName>
</protein>
<evidence type="ECO:0000313" key="2">
    <source>
        <dbReference type="Proteomes" id="UP000774130"/>
    </source>
</evidence>
<evidence type="ECO:0000313" key="1">
    <source>
        <dbReference type="EMBL" id="MBV7391994.1"/>
    </source>
</evidence>
<reference evidence="1 2" key="1">
    <citation type="submission" date="2021-06" db="EMBL/GenBank/DDBJ databases">
        <title>Enterococcus alishanensis sp. nov., a novel lactic acid bacterium isolated from fresh coffee beans.</title>
        <authorList>
            <person name="Chen Y.-S."/>
        </authorList>
    </citation>
    <scope>NUCLEOTIDE SEQUENCE [LARGE SCALE GENOMIC DNA]</scope>
    <source>
        <strain evidence="1 2">ALS3</strain>
    </source>
</reference>
<accession>A0ABS6TGF1</accession>
<dbReference type="InterPro" id="IPR025957">
    <property type="entry name" value="Cys_rich_KTR"/>
</dbReference>
<comment type="caution">
    <text evidence="1">The sequence shown here is derived from an EMBL/GenBank/DDBJ whole genome shotgun (WGS) entry which is preliminary data.</text>
</comment>